<dbReference type="Pfam" id="PF01613">
    <property type="entry name" value="Flavin_Reduct"/>
    <property type="match status" value="1"/>
</dbReference>
<dbReference type="SUPFAM" id="SSF50475">
    <property type="entry name" value="FMN-binding split barrel"/>
    <property type="match status" value="1"/>
</dbReference>
<evidence type="ECO:0000313" key="6">
    <source>
        <dbReference type="EMBL" id="MRV75039.1"/>
    </source>
</evidence>
<dbReference type="PANTHER" id="PTHR33798:SF5">
    <property type="entry name" value="FLAVIN REDUCTASE LIKE DOMAIN-CONTAINING PROTEIN"/>
    <property type="match status" value="1"/>
</dbReference>
<evidence type="ECO:0000256" key="3">
    <source>
        <dbReference type="ARBA" id="ARBA00022643"/>
    </source>
</evidence>
<dbReference type="EMBL" id="WKJJ01000018">
    <property type="protein sequence ID" value="MRV75039.1"/>
    <property type="molecule type" value="Genomic_DNA"/>
</dbReference>
<dbReference type="Proteomes" id="UP000446768">
    <property type="component" value="Unassembled WGS sequence"/>
</dbReference>
<sequence>MEFNPATLDANTVYRLMVHSILPRPIAWISTVNADGVANLAPYSFFTVASCNPPVLSVTQVNPRDRLAKDTLTNLKATGACVVNIVSAALAEQMNATCADYPPGVSEFTAVGIARAPGVAVAADGVAEAPVRFECRLRQIIEISPEPSGGTMMLLDVVHIHVADSVLANGVIDPQLLDAVGKMGGNGYTHTRERFDLARPVYRPD</sequence>
<organism evidence="6 7">
    <name type="scientific">Pseudoduganella rivuli</name>
    <dbReference type="NCBI Taxonomy" id="2666085"/>
    <lineage>
        <taxon>Bacteria</taxon>
        <taxon>Pseudomonadati</taxon>
        <taxon>Pseudomonadota</taxon>
        <taxon>Betaproteobacteria</taxon>
        <taxon>Burkholderiales</taxon>
        <taxon>Oxalobacteraceae</taxon>
        <taxon>Telluria group</taxon>
        <taxon>Pseudoduganella</taxon>
    </lineage>
</organism>
<dbReference type="InterPro" id="IPR002563">
    <property type="entry name" value="Flavin_Rdtase-like_dom"/>
</dbReference>
<dbReference type="Gene3D" id="2.30.110.10">
    <property type="entry name" value="Electron Transport, Fmn-binding Protein, Chain A"/>
    <property type="match status" value="1"/>
</dbReference>
<dbReference type="RefSeq" id="WP_154379220.1">
    <property type="nucleotide sequence ID" value="NZ_WKJJ01000018.1"/>
</dbReference>
<dbReference type="PANTHER" id="PTHR33798">
    <property type="entry name" value="FLAVOPROTEIN OXYGENASE"/>
    <property type="match status" value="1"/>
</dbReference>
<gene>
    <name evidence="6" type="ORF">GJ700_25320</name>
</gene>
<comment type="cofactor">
    <cofactor evidence="1">
        <name>FMN</name>
        <dbReference type="ChEBI" id="CHEBI:58210"/>
    </cofactor>
</comment>
<accession>A0A7X2IS58</accession>
<dbReference type="SMART" id="SM00903">
    <property type="entry name" value="Flavin_Reduct"/>
    <property type="match status" value="1"/>
</dbReference>
<protein>
    <submittedName>
        <fullName evidence="6">Flavin reductase family protein</fullName>
    </submittedName>
</protein>
<dbReference type="GO" id="GO:0016646">
    <property type="term" value="F:oxidoreductase activity, acting on the CH-NH group of donors, NAD or NADP as acceptor"/>
    <property type="evidence" value="ECO:0007669"/>
    <property type="project" value="UniProtKB-ARBA"/>
</dbReference>
<dbReference type="InterPro" id="IPR012349">
    <property type="entry name" value="Split_barrel_FMN-bd"/>
</dbReference>
<evidence type="ECO:0000256" key="2">
    <source>
        <dbReference type="ARBA" id="ARBA00022630"/>
    </source>
</evidence>
<dbReference type="GO" id="GO:0010181">
    <property type="term" value="F:FMN binding"/>
    <property type="evidence" value="ECO:0007669"/>
    <property type="project" value="InterPro"/>
</dbReference>
<evidence type="ECO:0000313" key="7">
    <source>
        <dbReference type="Proteomes" id="UP000446768"/>
    </source>
</evidence>
<keyword evidence="3" id="KW-0288">FMN</keyword>
<proteinExistence type="inferred from homology"/>
<keyword evidence="7" id="KW-1185">Reference proteome</keyword>
<evidence type="ECO:0000256" key="4">
    <source>
        <dbReference type="ARBA" id="ARBA00038054"/>
    </source>
</evidence>
<comment type="caution">
    <text evidence="6">The sequence shown here is derived from an EMBL/GenBank/DDBJ whole genome shotgun (WGS) entry which is preliminary data.</text>
</comment>
<feature type="domain" description="Flavin reductase like" evidence="5">
    <location>
        <begin position="22"/>
        <end position="171"/>
    </location>
</feature>
<comment type="similarity">
    <text evidence="4">Belongs to the flavoredoxin family.</text>
</comment>
<name>A0A7X2IS58_9BURK</name>
<evidence type="ECO:0000256" key="1">
    <source>
        <dbReference type="ARBA" id="ARBA00001917"/>
    </source>
</evidence>
<evidence type="ECO:0000259" key="5">
    <source>
        <dbReference type="SMART" id="SM00903"/>
    </source>
</evidence>
<dbReference type="AlphaFoldDB" id="A0A7X2IS58"/>
<keyword evidence="2" id="KW-0285">Flavoprotein</keyword>
<reference evidence="6 7" key="1">
    <citation type="submission" date="2019-11" db="EMBL/GenBank/DDBJ databases">
        <title>Novel species isolated from a subtropical stream in China.</title>
        <authorList>
            <person name="Lu H."/>
        </authorList>
    </citation>
    <scope>NUCLEOTIDE SEQUENCE [LARGE SCALE GENOMIC DNA]</scope>
    <source>
        <strain evidence="6 7">FT92W</strain>
    </source>
</reference>